<evidence type="ECO:0000313" key="8">
    <source>
        <dbReference type="Proteomes" id="UP000323521"/>
    </source>
</evidence>
<keyword evidence="5 6" id="KW-0472">Membrane</keyword>
<dbReference type="AlphaFoldDB" id="A0A3G1KXB2"/>
<evidence type="ECO:0000256" key="2">
    <source>
        <dbReference type="ARBA" id="ARBA00022475"/>
    </source>
</evidence>
<comment type="subcellular location">
    <subcellularLocation>
        <location evidence="1">Cell membrane</location>
        <topology evidence="1">Multi-pass membrane protein</topology>
    </subcellularLocation>
</comment>
<evidence type="ECO:0008006" key="9">
    <source>
        <dbReference type="Google" id="ProtNLM"/>
    </source>
</evidence>
<feature type="transmembrane region" description="Helical" evidence="6">
    <location>
        <begin position="185"/>
        <end position="205"/>
    </location>
</feature>
<evidence type="ECO:0000256" key="5">
    <source>
        <dbReference type="ARBA" id="ARBA00023136"/>
    </source>
</evidence>
<evidence type="ECO:0000256" key="4">
    <source>
        <dbReference type="ARBA" id="ARBA00022989"/>
    </source>
</evidence>
<evidence type="ECO:0000256" key="1">
    <source>
        <dbReference type="ARBA" id="ARBA00004651"/>
    </source>
</evidence>
<dbReference type="GO" id="GO:0015171">
    <property type="term" value="F:amino acid transmembrane transporter activity"/>
    <property type="evidence" value="ECO:0007669"/>
    <property type="project" value="TreeGrafter"/>
</dbReference>
<dbReference type="KEGG" id="fwa:DCMF_22070"/>
<sequence>MGISVFLKGIVVGLIVAVPVGPIGVLCLCRTLTEGRVYGIISGLGAATADAVYGFVAVLGVSYVSQILTHEQIWFGLLGGLVLGVLGMRIFFTVPVPEPRGTVRKNSLLRAYFSALFLTFTNPMTILSFAGIFAALGVVDVRGHYLGEGELILGVFTGSALWWVVLGGGFKIFGLRLDPPKIQWVYRISGSFIGGLGLLLLLNLVKII</sequence>
<name>A0A3G1KXB2_FORW1</name>
<evidence type="ECO:0000313" key="7">
    <source>
        <dbReference type="EMBL" id="ATW27081.1"/>
    </source>
</evidence>
<dbReference type="PANTHER" id="PTHR30086">
    <property type="entry name" value="ARGININE EXPORTER PROTEIN ARGO"/>
    <property type="match status" value="1"/>
</dbReference>
<proteinExistence type="predicted"/>
<reference evidence="7 8" key="1">
    <citation type="submission" date="2016-10" db="EMBL/GenBank/DDBJ databases">
        <title>Complete Genome Sequence of Peptococcaceae strain DCMF.</title>
        <authorList>
            <person name="Edwards R.J."/>
            <person name="Holland S.I."/>
            <person name="Deshpande N.P."/>
            <person name="Wong Y.K."/>
            <person name="Ertan H."/>
            <person name="Manefield M."/>
            <person name="Russell T.L."/>
            <person name="Lee M.J."/>
        </authorList>
    </citation>
    <scope>NUCLEOTIDE SEQUENCE [LARGE SCALE GENOMIC DNA]</scope>
    <source>
        <strain evidence="7 8">DCMF</strain>
    </source>
</reference>
<evidence type="ECO:0000256" key="6">
    <source>
        <dbReference type="SAM" id="Phobius"/>
    </source>
</evidence>
<dbReference type="EMBL" id="CP017634">
    <property type="protein sequence ID" value="ATW27081.1"/>
    <property type="molecule type" value="Genomic_DNA"/>
</dbReference>
<dbReference type="Pfam" id="PF01810">
    <property type="entry name" value="LysE"/>
    <property type="match status" value="1"/>
</dbReference>
<accession>A0A3G1KXB2</accession>
<protein>
    <recommendedName>
        <fullName evidence="9">LysE family translocator</fullName>
    </recommendedName>
</protein>
<evidence type="ECO:0000256" key="3">
    <source>
        <dbReference type="ARBA" id="ARBA00022692"/>
    </source>
</evidence>
<feature type="transmembrane region" description="Helical" evidence="6">
    <location>
        <begin position="151"/>
        <end position="173"/>
    </location>
</feature>
<dbReference type="GO" id="GO:0005886">
    <property type="term" value="C:plasma membrane"/>
    <property type="evidence" value="ECO:0007669"/>
    <property type="project" value="UniProtKB-SubCell"/>
</dbReference>
<dbReference type="Proteomes" id="UP000323521">
    <property type="component" value="Chromosome"/>
</dbReference>
<gene>
    <name evidence="7" type="ORF">DCMF_22070</name>
</gene>
<organism evidence="7 8">
    <name type="scientific">Formimonas warabiya</name>
    <dbReference type="NCBI Taxonomy" id="1761012"/>
    <lineage>
        <taxon>Bacteria</taxon>
        <taxon>Bacillati</taxon>
        <taxon>Bacillota</taxon>
        <taxon>Clostridia</taxon>
        <taxon>Eubacteriales</taxon>
        <taxon>Peptococcaceae</taxon>
        <taxon>Candidatus Formimonas</taxon>
    </lineage>
</organism>
<feature type="transmembrane region" description="Helical" evidence="6">
    <location>
        <begin position="6"/>
        <end position="28"/>
    </location>
</feature>
<keyword evidence="2" id="KW-1003">Cell membrane</keyword>
<feature type="transmembrane region" description="Helical" evidence="6">
    <location>
        <begin position="73"/>
        <end position="92"/>
    </location>
</feature>
<keyword evidence="4 6" id="KW-1133">Transmembrane helix</keyword>
<dbReference type="PANTHER" id="PTHR30086:SF20">
    <property type="entry name" value="ARGININE EXPORTER PROTEIN ARGO-RELATED"/>
    <property type="match status" value="1"/>
</dbReference>
<dbReference type="OrthoDB" id="5638726at2"/>
<dbReference type="InterPro" id="IPR001123">
    <property type="entry name" value="LeuE-type"/>
</dbReference>
<feature type="transmembrane region" description="Helical" evidence="6">
    <location>
        <begin position="40"/>
        <end position="61"/>
    </location>
</feature>
<feature type="transmembrane region" description="Helical" evidence="6">
    <location>
        <begin position="113"/>
        <end position="139"/>
    </location>
</feature>
<keyword evidence="3 6" id="KW-0812">Transmembrane</keyword>
<keyword evidence="8" id="KW-1185">Reference proteome</keyword>
<dbReference type="RefSeq" id="WP_148136419.1">
    <property type="nucleotide sequence ID" value="NZ_CP017634.1"/>
</dbReference>